<dbReference type="AlphaFoldDB" id="C4Z231"/>
<keyword evidence="3" id="KW-1185">Reference proteome</keyword>
<name>C4Z231_LACE2</name>
<reference evidence="2 3" key="1">
    <citation type="journal article" date="2009" name="Proc. Natl. Acad. Sci. U.S.A.">
        <title>Characterizing a model human gut microbiota composed of members of its two dominant bacterial phyla.</title>
        <authorList>
            <person name="Mahowald M.A."/>
            <person name="Rey F.E."/>
            <person name="Seedorf H."/>
            <person name="Turnbaugh P.J."/>
            <person name="Fulton R.S."/>
            <person name="Wollam A."/>
            <person name="Shah N."/>
            <person name="Wang C."/>
            <person name="Magrini V."/>
            <person name="Wilson R.K."/>
            <person name="Cantarel B.L."/>
            <person name="Coutinho P.M."/>
            <person name="Henrissat B."/>
            <person name="Crock L.W."/>
            <person name="Russell A."/>
            <person name="Verberkmoes N.C."/>
            <person name="Hettich R.L."/>
            <person name="Gordon J.I."/>
        </authorList>
    </citation>
    <scope>NUCLEOTIDE SEQUENCE [LARGE SCALE GENOMIC DNA]</scope>
    <source>
        <strain evidence="3">ATCC 27750 / DSM 3376 / VPI C15-48 / C15-B4</strain>
    </source>
</reference>
<gene>
    <name evidence="2" type="ordered locus">EUBELI_00185</name>
</gene>
<accession>C4Z231</accession>
<evidence type="ECO:0000313" key="3">
    <source>
        <dbReference type="Proteomes" id="UP000001476"/>
    </source>
</evidence>
<organism evidence="2 3">
    <name type="scientific">Lachnospira eligens (strain ATCC 27750 / DSM 3376 / VPI C15-48 / C15-B4)</name>
    <name type="common">Eubacterium eligens</name>
    <dbReference type="NCBI Taxonomy" id="515620"/>
    <lineage>
        <taxon>Bacteria</taxon>
        <taxon>Bacillati</taxon>
        <taxon>Bacillota</taxon>
        <taxon>Clostridia</taxon>
        <taxon>Lachnospirales</taxon>
        <taxon>Lachnospiraceae</taxon>
        <taxon>Lachnospira</taxon>
    </lineage>
</organism>
<feature type="region of interest" description="Disordered" evidence="1">
    <location>
        <begin position="29"/>
        <end position="48"/>
    </location>
</feature>
<dbReference type="KEGG" id="eel:EUBELI_00185"/>
<proteinExistence type="predicted"/>
<evidence type="ECO:0000256" key="1">
    <source>
        <dbReference type="SAM" id="MobiDB-lite"/>
    </source>
</evidence>
<dbReference type="HOGENOM" id="CLU_3152922_0_0_9"/>
<protein>
    <submittedName>
        <fullName evidence="2">Uncharacterized protein</fullName>
    </submittedName>
</protein>
<dbReference type="Proteomes" id="UP000001476">
    <property type="component" value="Chromosome"/>
</dbReference>
<sequence length="48" mass="5236">MELADGGLDWLIETGGLLCNPPFLRGGERERGGIDLEAEGRHAEVQKE</sequence>
<dbReference type="STRING" id="515620.EUBELI_00185"/>
<dbReference type="EMBL" id="CP001104">
    <property type="protein sequence ID" value="ACR71221.1"/>
    <property type="molecule type" value="Genomic_DNA"/>
</dbReference>
<evidence type="ECO:0000313" key="2">
    <source>
        <dbReference type="EMBL" id="ACR71221.1"/>
    </source>
</evidence>